<dbReference type="InterPro" id="IPR020904">
    <property type="entry name" value="Sc_DH/Rdtase_CS"/>
</dbReference>
<dbReference type="EMBL" id="JBBHJY010000007">
    <property type="protein sequence ID" value="MEJ6011107.1"/>
    <property type="molecule type" value="Genomic_DNA"/>
</dbReference>
<dbReference type="InterPro" id="IPR036291">
    <property type="entry name" value="NAD(P)-bd_dom_sf"/>
</dbReference>
<evidence type="ECO:0000256" key="2">
    <source>
        <dbReference type="ARBA" id="ARBA00023002"/>
    </source>
</evidence>
<keyword evidence="4" id="KW-1185">Reference proteome</keyword>
<dbReference type="GO" id="GO:0016491">
    <property type="term" value="F:oxidoreductase activity"/>
    <property type="evidence" value="ECO:0007669"/>
    <property type="project" value="UniProtKB-KW"/>
</dbReference>
<organism evidence="3 4">
    <name type="scientific">Novosphingobium aquae</name>
    <dbReference type="NCBI Taxonomy" id="3133435"/>
    <lineage>
        <taxon>Bacteria</taxon>
        <taxon>Pseudomonadati</taxon>
        <taxon>Pseudomonadota</taxon>
        <taxon>Alphaproteobacteria</taxon>
        <taxon>Sphingomonadales</taxon>
        <taxon>Sphingomonadaceae</taxon>
        <taxon>Novosphingobium</taxon>
    </lineage>
</organism>
<protein>
    <submittedName>
        <fullName evidence="3">SDR family oxidoreductase</fullName>
        <ecNumber evidence="3">1.-.-.-</ecNumber>
    </submittedName>
</protein>
<dbReference type="CDD" id="cd05233">
    <property type="entry name" value="SDR_c"/>
    <property type="match status" value="1"/>
</dbReference>
<dbReference type="PANTHER" id="PTHR24321:SF15">
    <property type="entry name" value="OXIDOREDUCTASE UCPA"/>
    <property type="match status" value="1"/>
</dbReference>
<sequence>MMLDLNQVYNLRGKAVIVTGAAQGMGEAMARAFAGAGAKVMLADISGDQVASVAKDIGGDAVARAVDMASEASVVALVKAARQHFGRLDILVNNAGVQHRRMLEDTDLAYWDQTLDINLRGVMLAMREAVAVMRADETKGAIVNIASNSAFHPMAPSLMAYAASKAGVVSLTRSAAMEVASDGIRVNAVCPGNTTTPGQGAASGPGFPPEVIARFMPPLGRPGRPEEIAAAVLFLASDAASYITGQTLIADGGHLIG</sequence>
<dbReference type="PROSITE" id="PS00061">
    <property type="entry name" value="ADH_SHORT"/>
    <property type="match status" value="1"/>
</dbReference>
<reference evidence="3 4" key="1">
    <citation type="submission" date="2024-03" db="EMBL/GenBank/DDBJ databases">
        <authorList>
            <person name="Jo J.-H."/>
        </authorList>
    </citation>
    <scope>NUCLEOTIDE SEQUENCE [LARGE SCALE GENOMIC DNA]</scope>
    <source>
        <strain evidence="3 4">AS3R-12</strain>
    </source>
</reference>
<evidence type="ECO:0000313" key="4">
    <source>
        <dbReference type="Proteomes" id="UP001379235"/>
    </source>
</evidence>
<proteinExistence type="inferred from homology"/>
<dbReference type="SUPFAM" id="SSF51735">
    <property type="entry name" value="NAD(P)-binding Rossmann-fold domains"/>
    <property type="match status" value="1"/>
</dbReference>
<evidence type="ECO:0000256" key="1">
    <source>
        <dbReference type="ARBA" id="ARBA00006484"/>
    </source>
</evidence>
<name>A0ABU8SB34_9SPHN</name>
<dbReference type="Proteomes" id="UP001379235">
    <property type="component" value="Unassembled WGS sequence"/>
</dbReference>
<dbReference type="Pfam" id="PF13561">
    <property type="entry name" value="adh_short_C2"/>
    <property type="match status" value="1"/>
</dbReference>
<comment type="caution">
    <text evidence="3">The sequence shown here is derived from an EMBL/GenBank/DDBJ whole genome shotgun (WGS) entry which is preliminary data.</text>
</comment>
<dbReference type="NCBIfam" id="NF005559">
    <property type="entry name" value="PRK07231.1"/>
    <property type="match status" value="1"/>
</dbReference>
<dbReference type="RefSeq" id="WP_339967983.1">
    <property type="nucleotide sequence ID" value="NZ_JBBHJY010000007.1"/>
</dbReference>
<accession>A0ABU8SB34</accession>
<dbReference type="EC" id="1.-.-.-" evidence="3"/>
<keyword evidence="2 3" id="KW-0560">Oxidoreductase</keyword>
<comment type="similarity">
    <text evidence="1">Belongs to the short-chain dehydrogenases/reductases (SDR) family.</text>
</comment>
<dbReference type="PRINTS" id="PR00080">
    <property type="entry name" value="SDRFAMILY"/>
</dbReference>
<dbReference type="PANTHER" id="PTHR24321">
    <property type="entry name" value="DEHYDROGENASES, SHORT CHAIN"/>
    <property type="match status" value="1"/>
</dbReference>
<dbReference type="InterPro" id="IPR002347">
    <property type="entry name" value="SDR_fam"/>
</dbReference>
<gene>
    <name evidence="3" type="ORF">WG900_14380</name>
</gene>
<dbReference type="PRINTS" id="PR00081">
    <property type="entry name" value="GDHRDH"/>
</dbReference>
<dbReference type="Gene3D" id="3.40.50.720">
    <property type="entry name" value="NAD(P)-binding Rossmann-like Domain"/>
    <property type="match status" value="1"/>
</dbReference>
<evidence type="ECO:0000313" key="3">
    <source>
        <dbReference type="EMBL" id="MEJ6011107.1"/>
    </source>
</evidence>